<evidence type="ECO:0000256" key="1">
    <source>
        <dbReference type="SAM" id="MobiDB-lite"/>
    </source>
</evidence>
<proteinExistence type="predicted"/>
<sequence>MTRRADLVKTTAWFKTEEDPIEAMAKLAATIRDRAAYPGGVILHAEASARPGCTLLTVDVLARRLPDSDDASFCGPIADADREGMYDIDDEVDQVAARLAAVGANHGLEGTLDLAAQNATCSSRRRRVRYAGGFARGVHVDPTPNVRVGAKMRAAIRAANDPSTPMRVLRSDEYECFIMPSAPEGYSYVLRCRGRFVPMFATTPSYPETDTIVLHVTPTGAEGLAFLELVADAGGRETGDGAFGNAAPIICVPVFMSTDPALVKELTSDGRCARLGNTPALFNLGIALAAAAAVAEGEDPRVEGETASGEITFHAAAACATIGWATAVTRTIATLYDADAAYGGDGGFGGGGDGGDGTARTMSEGPDTDSQRNSSPCPDASTSAGTAR</sequence>
<dbReference type="OrthoDB" id="10678733at2759"/>
<dbReference type="KEGG" id="mpp:MICPUCDRAFT_65381"/>
<name>C1MVG0_MICPC</name>
<keyword evidence="3" id="KW-1185">Reference proteome</keyword>
<dbReference type="GeneID" id="9685184"/>
<evidence type="ECO:0000313" key="2">
    <source>
        <dbReference type="EMBL" id="EEH55984.1"/>
    </source>
</evidence>
<feature type="compositionally biased region" description="Polar residues" evidence="1">
    <location>
        <begin position="371"/>
        <end position="388"/>
    </location>
</feature>
<protein>
    <submittedName>
        <fullName evidence="2">Predicted protein</fullName>
    </submittedName>
</protein>
<dbReference type="RefSeq" id="XP_003060032.1">
    <property type="nucleotide sequence ID" value="XM_003059986.1"/>
</dbReference>
<feature type="region of interest" description="Disordered" evidence="1">
    <location>
        <begin position="349"/>
        <end position="388"/>
    </location>
</feature>
<gene>
    <name evidence="2" type="ORF">MICPUCDRAFT_65381</name>
</gene>
<organism evidence="3">
    <name type="scientific">Micromonas pusilla (strain CCMP1545)</name>
    <name type="common">Picoplanktonic green alga</name>
    <dbReference type="NCBI Taxonomy" id="564608"/>
    <lineage>
        <taxon>Eukaryota</taxon>
        <taxon>Viridiplantae</taxon>
        <taxon>Chlorophyta</taxon>
        <taxon>Mamiellophyceae</taxon>
        <taxon>Mamiellales</taxon>
        <taxon>Mamiellaceae</taxon>
        <taxon>Micromonas</taxon>
    </lineage>
</organism>
<dbReference type="AlphaFoldDB" id="C1MVG0"/>
<accession>C1MVG0</accession>
<reference evidence="2 3" key="1">
    <citation type="journal article" date="2009" name="Science">
        <title>Green evolution and dynamic adaptations revealed by genomes of the marine picoeukaryotes Micromonas.</title>
        <authorList>
            <person name="Worden A.Z."/>
            <person name="Lee J.H."/>
            <person name="Mock T."/>
            <person name="Rouze P."/>
            <person name="Simmons M.P."/>
            <person name="Aerts A.L."/>
            <person name="Allen A.E."/>
            <person name="Cuvelier M.L."/>
            <person name="Derelle E."/>
            <person name="Everett M.V."/>
            <person name="Foulon E."/>
            <person name="Grimwood J."/>
            <person name="Gundlach H."/>
            <person name="Henrissat B."/>
            <person name="Napoli C."/>
            <person name="McDonald S.M."/>
            <person name="Parker M.S."/>
            <person name="Rombauts S."/>
            <person name="Salamov A."/>
            <person name="Von Dassow P."/>
            <person name="Badger J.H."/>
            <person name="Coutinho P.M."/>
            <person name="Demir E."/>
            <person name="Dubchak I."/>
            <person name="Gentemann C."/>
            <person name="Eikrem W."/>
            <person name="Gready J.E."/>
            <person name="John U."/>
            <person name="Lanier W."/>
            <person name="Lindquist E.A."/>
            <person name="Lucas S."/>
            <person name="Mayer K.F."/>
            <person name="Moreau H."/>
            <person name="Not F."/>
            <person name="Otillar R."/>
            <person name="Panaud O."/>
            <person name="Pangilinan J."/>
            <person name="Paulsen I."/>
            <person name="Piegu B."/>
            <person name="Poliakov A."/>
            <person name="Robbens S."/>
            <person name="Schmutz J."/>
            <person name="Toulza E."/>
            <person name="Wyss T."/>
            <person name="Zelensky A."/>
            <person name="Zhou K."/>
            <person name="Armbrust E.V."/>
            <person name="Bhattacharya D."/>
            <person name="Goodenough U.W."/>
            <person name="Van de Peer Y."/>
            <person name="Grigoriev I.V."/>
        </authorList>
    </citation>
    <scope>NUCLEOTIDE SEQUENCE [LARGE SCALE GENOMIC DNA]</scope>
    <source>
        <strain evidence="2 3">CCMP1545</strain>
    </source>
</reference>
<dbReference type="Proteomes" id="UP000001876">
    <property type="component" value="Unassembled WGS sequence"/>
</dbReference>
<evidence type="ECO:0000313" key="3">
    <source>
        <dbReference type="Proteomes" id="UP000001876"/>
    </source>
</evidence>
<dbReference type="EMBL" id="GG663741">
    <property type="protein sequence ID" value="EEH55984.1"/>
    <property type="molecule type" value="Genomic_DNA"/>
</dbReference>